<evidence type="ECO:0000259" key="1">
    <source>
        <dbReference type="Pfam" id="PF01261"/>
    </source>
</evidence>
<accession>A0ABU4C3D0</accession>
<keyword evidence="2" id="KW-0413">Isomerase</keyword>
<comment type="caution">
    <text evidence="2">The sequence shown here is derived from an EMBL/GenBank/DDBJ whole genome shotgun (WGS) entry which is preliminary data.</text>
</comment>
<dbReference type="GO" id="GO:0016853">
    <property type="term" value="F:isomerase activity"/>
    <property type="evidence" value="ECO:0007669"/>
    <property type="project" value="UniProtKB-KW"/>
</dbReference>
<reference evidence="2 3" key="1">
    <citation type="submission" date="2023-10" db="EMBL/GenBank/DDBJ databases">
        <title>Development of a sustainable strategy for remediation of hydrocarbon-contaminated territories based on the waste exchange concept.</title>
        <authorList>
            <person name="Krivoruchko A."/>
        </authorList>
    </citation>
    <scope>NUCLEOTIDE SEQUENCE [LARGE SCALE GENOMIC DNA]</scope>
    <source>
        <strain evidence="2 3">IEGM 1203</strain>
    </source>
</reference>
<evidence type="ECO:0000313" key="3">
    <source>
        <dbReference type="Proteomes" id="UP001185927"/>
    </source>
</evidence>
<dbReference type="PANTHER" id="PTHR12110:SF48">
    <property type="entry name" value="BLL3656 PROTEIN"/>
    <property type="match status" value="1"/>
</dbReference>
<organism evidence="2 3">
    <name type="scientific">Rhodococcus globerulus</name>
    <dbReference type="NCBI Taxonomy" id="33008"/>
    <lineage>
        <taxon>Bacteria</taxon>
        <taxon>Bacillati</taxon>
        <taxon>Actinomycetota</taxon>
        <taxon>Actinomycetes</taxon>
        <taxon>Mycobacteriales</taxon>
        <taxon>Nocardiaceae</taxon>
        <taxon>Rhodococcus</taxon>
    </lineage>
</organism>
<sequence length="303" mass="32716">MTATENMLAVNQRMTPHNDFATDLRHIRESGYTGVGLDELKLTPGDDARAVELLAESGLRGTYATPEVWPIVSGPLDRPDHPSEVGARVDAICTSIERLSAFSPQGIVVGGGRSGNPNHPTGSAEDIAAPLAQIADVAASHGLGIALEIMPLRKGSALFDLGEAVALVEHLGRPNIGFIIDVAHVWDLPDRDNALERYADHVVYTQLNDVRSPERTWADRLLPGDGRGLAAPIAAALLHGGYQSWFELEVFSDDGTFGVELEDSLWKMPHADLLRRGRTRIDEALREAAAISRDTLISRGDRG</sequence>
<dbReference type="EMBL" id="JAWLKB010000029">
    <property type="protein sequence ID" value="MDV6271011.1"/>
    <property type="molecule type" value="Genomic_DNA"/>
</dbReference>
<feature type="domain" description="Xylose isomerase-like TIM barrel" evidence="1">
    <location>
        <begin position="25"/>
        <end position="260"/>
    </location>
</feature>
<dbReference type="InterPro" id="IPR036237">
    <property type="entry name" value="Xyl_isomerase-like_sf"/>
</dbReference>
<dbReference type="PANTHER" id="PTHR12110">
    <property type="entry name" value="HYDROXYPYRUVATE ISOMERASE"/>
    <property type="match status" value="1"/>
</dbReference>
<gene>
    <name evidence="2" type="ORF">R3Q16_30755</name>
</gene>
<dbReference type="Pfam" id="PF01261">
    <property type="entry name" value="AP_endonuc_2"/>
    <property type="match status" value="1"/>
</dbReference>
<protein>
    <submittedName>
        <fullName evidence="2">Sugar phosphate isomerase/epimerase</fullName>
    </submittedName>
</protein>
<keyword evidence="3" id="KW-1185">Reference proteome</keyword>
<proteinExistence type="predicted"/>
<dbReference type="Gene3D" id="3.20.20.150">
    <property type="entry name" value="Divalent-metal-dependent TIM barrel enzymes"/>
    <property type="match status" value="1"/>
</dbReference>
<dbReference type="InterPro" id="IPR050312">
    <property type="entry name" value="IolE/XylAMocC-like"/>
</dbReference>
<evidence type="ECO:0000313" key="2">
    <source>
        <dbReference type="EMBL" id="MDV6271011.1"/>
    </source>
</evidence>
<dbReference type="Proteomes" id="UP001185927">
    <property type="component" value="Unassembled WGS sequence"/>
</dbReference>
<dbReference type="SUPFAM" id="SSF51658">
    <property type="entry name" value="Xylose isomerase-like"/>
    <property type="match status" value="1"/>
</dbReference>
<dbReference type="InterPro" id="IPR013022">
    <property type="entry name" value="Xyl_isomerase-like_TIM-brl"/>
</dbReference>
<dbReference type="RefSeq" id="WP_317545460.1">
    <property type="nucleotide sequence ID" value="NZ_JAWLKB010000029.1"/>
</dbReference>
<name>A0ABU4C3D0_RHOGO</name>